<evidence type="ECO:0000313" key="4">
    <source>
        <dbReference type="Proteomes" id="UP000641514"/>
    </source>
</evidence>
<feature type="domain" description="Phospholipase D-like" evidence="2">
    <location>
        <begin position="58"/>
        <end position="152"/>
    </location>
</feature>
<dbReference type="AlphaFoldDB" id="A0A916UIH8"/>
<comment type="caution">
    <text evidence="3">The sequence shown here is derived from an EMBL/GenBank/DDBJ whole genome shotgun (WGS) entry which is preliminary data.</text>
</comment>
<dbReference type="Proteomes" id="UP000641514">
    <property type="component" value="Unassembled WGS sequence"/>
</dbReference>
<dbReference type="InterPro" id="IPR025202">
    <property type="entry name" value="PLD-like_dom"/>
</dbReference>
<dbReference type="Gene3D" id="3.30.870.10">
    <property type="entry name" value="Endonuclease Chain A"/>
    <property type="match status" value="1"/>
</dbReference>
<dbReference type="CDD" id="cd09117">
    <property type="entry name" value="PLDc_Bfil_DEXD_like"/>
    <property type="match status" value="1"/>
</dbReference>
<feature type="region of interest" description="Disordered" evidence="1">
    <location>
        <begin position="176"/>
        <end position="214"/>
    </location>
</feature>
<gene>
    <name evidence="3" type="ORF">GCM10011410_28940</name>
</gene>
<evidence type="ECO:0000313" key="3">
    <source>
        <dbReference type="EMBL" id="GGC73963.1"/>
    </source>
</evidence>
<keyword evidence="4" id="KW-1185">Reference proteome</keyword>
<reference evidence="3" key="1">
    <citation type="journal article" date="2014" name="Int. J. Syst. Evol. Microbiol.">
        <title>Complete genome sequence of Corynebacterium casei LMG S-19264T (=DSM 44701T), isolated from a smear-ripened cheese.</title>
        <authorList>
            <consortium name="US DOE Joint Genome Institute (JGI-PGF)"/>
            <person name="Walter F."/>
            <person name="Albersmeier A."/>
            <person name="Kalinowski J."/>
            <person name="Ruckert C."/>
        </authorList>
    </citation>
    <scope>NUCLEOTIDE SEQUENCE</scope>
    <source>
        <strain evidence="3">CGMCC 1.15478</strain>
    </source>
</reference>
<dbReference type="RefSeq" id="WP_188676453.1">
    <property type="nucleotide sequence ID" value="NZ_BMJH01000003.1"/>
</dbReference>
<dbReference type="EMBL" id="BMJH01000003">
    <property type="protein sequence ID" value="GGC73963.1"/>
    <property type="molecule type" value="Genomic_DNA"/>
</dbReference>
<dbReference type="Pfam" id="PF13091">
    <property type="entry name" value="PLDc_2"/>
    <property type="match status" value="1"/>
</dbReference>
<evidence type="ECO:0000259" key="2">
    <source>
        <dbReference type="Pfam" id="PF13091"/>
    </source>
</evidence>
<reference evidence="3" key="2">
    <citation type="submission" date="2020-09" db="EMBL/GenBank/DDBJ databases">
        <authorList>
            <person name="Sun Q."/>
            <person name="Zhou Y."/>
        </authorList>
    </citation>
    <scope>NUCLEOTIDE SEQUENCE</scope>
    <source>
        <strain evidence="3">CGMCC 1.15478</strain>
    </source>
</reference>
<feature type="compositionally biased region" description="Basic and acidic residues" evidence="1">
    <location>
        <begin position="188"/>
        <end position="200"/>
    </location>
</feature>
<proteinExistence type="predicted"/>
<sequence>MKTDHSAPSILNDSTSVRLLTGKRVWDTLTPALEPYKTTLTAAVAYVGPGAVALMPVGVGSTIITDATEATVRSGATDPKVLTAWMRAGASIYSLQDLHAKMILAEAVSAKYPAFIVTGSANLSNSSANRLREAVIVADTRECLADAREAFTEWKRLAGAPLTLENLAHLVGVYGVDRNPENENPDDESSRGNEPAHDDATGEPDGANDRAPHWPIPTVVRLLRTGQSTASEEAEHIWEELSEDLGIETDETAPGTITLDMVWVEDEGDPVWENKQSYSGDEYLVVVPETAGGKLTNKCPVYEPARIEHIYNDFEASPPRTYYYLVRKNSEFIREFNDLKEALDKLGEKPEFNNRTYRVKRRLDAILGLWPDIDYT</sequence>
<organism evidence="3 4">
    <name type="scientific">Hoyosella rhizosphaerae</name>
    <dbReference type="NCBI Taxonomy" id="1755582"/>
    <lineage>
        <taxon>Bacteria</taxon>
        <taxon>Bacillati</taxon>
        <taxon>Actinomycetota</taxon>
        <taxon>Actinomycetes</taxon>
        <taxon>Mycobacteriales</taxon>
        <taxon>Hoyosellaceae</taxon>
        <taxon>Hoyosella</taxon>
    </lineage>
</organism>
<accession>A0A916UIH8</accession>
<protein>
    <recommendedName>
        <fullName evidence="2">Phospholipase D-like domain-containing protein</fullName>
    </recommendedName>
</protein>
<name>A0A916UIH8_9ACTN</name>
<evidence type="ECO:0000256" key="1">
    <source>
        <dbReference type="SAM" id="MobiDB-lite"/>
    </source>
</evidence>